<accession>H2Y2G6</accession>
<reference evidence="1" key="4">
    <citation type="submission" date="2025-09" db="UniProtKB">
        <authorList>
            <consortium name="Ensembl"/>
        </authorList>
    </citation>
    <scope>IDENTIFICATION</scope>
</reference>
<dbReference type="AlphaFoldDB" id="H2Y2G6"/>
<name>H2Y2G6_CIOIN</name>
<sequence>MYYPSNTLLNTIDTISTNFTLLAFWTWQPTTGSISSSCPISSWWTLWSNITLQKLNK</sequence>
<dbReference type="Ensembl" id="ENSCINT00000035758.1">
    <property type="protein sequence ID" value="ENSCINP00000036101.1"/>
    <property type="gene ID" value="ENSCING00000019732.1"/>
</dbReference>
<reference evidence="2" key="1">
    <citation type="journal article" date="2002" name="Science">
        <title>The draft genome of Ciona intestinalis: insights into chordate and vertebrate origins.</title>
        <authorList>
            <person name="Dehal P."/>
            <person name="Satou Y."/>
            <person name="Campbell R.K."/>
            <person name="Chapman J."/>
            <person name="Degnan B."/>
            <person name="De Tomaso A."/>
            <person name="Davidson B."/>
            <person name="Di Gregorio A."/>
            <person name="Gelpke M."/>
            <person name="Goodstein D.M."/>
            <person name="Harafuji N."/>
            <person name="Hastings K.E."/>
            <person name="Ho I."/>
            <person name="Hotta K."/>
            <person name="Huang W."/>
            <person name="Kawashima T."/>
            <person name="Lemaire P."/>
            <person name="Martinez D."/>
            <person name="Meinertzhagen I.A."/>
            <person name="Necula S."/>
            <person name="Nonaka M."/>
            <person name="Putnam N."/>
            <person name="Rash S."/>
            <person name="Saiga H."/>
            <person name="Satake M."/>
            <person name="Terry A."/>
            <person name="Yamada L."/>
            <person name="Wang H.G."/>
            <person name="Awazu S."/>
            <person name="Azumi K."/>
            <person name="Boore J."/>
            <person name="Branno M."/>
            <person name="Chin-Bow S."/>
            <person name="DeSantis R."/>
            <person name="Doyle S."/>
            <person name="Francino P."/>
            <person name="Keys D.N."/>
            <person name="Haga S."/>
            <person name="Hayashi H."/>
            <person name="Hino K."/>
            <person name="Imai K.S."/>
            <person name="Inaba K."/>
            <person name="Kano S."/>
            <person name="Kobayashi K."/>
            <person name="Kobayashi M."/>
            <person name="Lee B.I."/>
            <person name="Makabe K.W."/>
            <person name="Manohar C."/>
            <person name="Matassi G."/>
            <person name="Medina M."/>
            <person name="Mochizuki Y."/>
            <person name="Mount S."/>
            <person name="Morishita T."/>
            <person name="Miura S."/>
            <person name="Nakayama A."/>
            <person name="Nishizaka S."/>
            <person name="Nomoto H."/>
            <person name="Ohta F."/>
            <person name="Oishi K."/>
            <person name="Rigoutsos I."/>
            <person name="Sano M."/>
            <person name="Sasaki A."/>
            <person name="Sasakura Y."/>
            <person name="Shoguchi E."/>
            <person name="Shin-i T."/>
            <person name="Spagnuolo A."/>
            <person name="Stainier D."/>
            <person name="Suzuki M.M."/>
            <person name="Tassy O."/>
            <person name="Takatori N."/>
            <person name="Tokuoka M."/>
            <person name="Yagi K."/>
            <person name="Yoshizaki F."/>
            <person name="Wada S."/>
            <person name="Zhang C."/>
            <person name="Hyatt P.D."/>
            <person name="Larimer F."/>
            <person name="Detter C."/>
            <person name="Doggett N."/>
            <person name="Glavina T."/>
            <person name="Hawkins T."/>
            <person name="Richardson P."/>
            <person name="Lucas S."/>
            <person name="Kohara Y."/>
            <person name="Levine M."/>
            <person name="Satoh N."/>
            <person name="Rokhsar D.S."/>
        </authorList>
    </citation>
    <scope>NUCLEOTIDE SEQUENCE [LARGE SCALE GENOMIC DNA]</scope>
</reference>
<reference evidence="1" key="2">
    <citation type="journal article" date="2008" name="Genome Biol.">
        <title>Improved genome assembly and evidence-based global gene model set for the chordate Ciona intestinalis: new insight into intron and operon populations.</title>
        <authorList>
            <person name="Satou Y."/>
            <person name="Mineta K."/>
            <person name="Ogasawara M."/>
            <person name="Sasakura Y."/>
            <person name="Shoguchi E."/>
            <person name="Ueno K."/>
            <person name="Yamada L."/>
            <person name="Matsumoto J."/>
            <person name="Wasserscheid J."/>
            <person name="Dewar K."/>
            <person name="Wiley G.B."/>
            <person name="Macmil S.L."/>
            <person name="Roe B.A."/>
            <person name="Zeller R.W."/>
            <person name="Hastings K.E."/>
            <person name="Lemaire P."/>
            <person name="Lindquist E."/>
            <person name="Endo T."/>
            <person name="Hotta K."/>
            <person name="Inaba K."/>
        </authorList>
    </citation>
    <scope>NUCLEOTIDE SEQUENCE [LARGE SCALE GENOMIC DNA]</scope>
    <source>
        <strain evidence="1">wild type</strain>
    </source>
</reference>
<evidence type="ECO:0000313" key="2">
    <source>
        <dbReference type="Proteomes" id="UP000008144"/>
    </source>
</evidence>
<dbReference type="InParanoid" id="H2Y2G6"/>
<protein>
    <submittedName>
        <fullName evidence="1">Uncharacterized protein</fullName>
    </submittedName>
</protein>
<organism evidence="1 2">
    <name type="scientific">Ciona intestinalis</name>
    <name type="common">Transparent sea squirt</name>
    <name type="synonym">Ascidia intestinalis</name>
    <dbReference type="NCBI Taxonomy" id="7719"/>
    <lineage>
        <taxon>Eukaryota</taxon>
        <taxon>Metazoa</taxon>
        <taxon>Chordata</taxon>
        <taxon>Tunicata</taxon>
        <taxon>Ascidiacea</taxon>
        <taxon>Phlebobranchia</taxon>
        <taxon>Cionidae</taxon>
        <taxon>Ciona</taxon>
    </lineage>
</organism>
<evidence type="ECO:0000313" key="1">
    <source>
        <dbReference type="Ensembl" id="ENSCINP00000036101.1"/>
    </source>
</evidence>
<reference evidence="1" key="3">
    <citation type="submission" date="2025-08" db="UniProtKB">
        <authorList>
            <consortium name="Ensembl"/>
        </authorList>
    </citation>
    <scope>IDENTIFICATION</scope>
</reference>
<dbReference type="HOGENOM" id="CLU_2995845_0_0_1"/>
<dbReference type="EMBL" id="EAAA01000271">
    <property type="status" value="NOT_ANNOTATED_CDS"/>
    <property type="molecule type" value="Genomic_DNA"/>
</dbReference>
<dbReference type="Proteomes" id="UP000008144">
    <property type="component" value="Chromosome 1"/>
</dbReference>
<keyword evidence="2" id="KW-1185">Reference proteome</keyword>
<proteinExistence type="predicted"/>